<name>A0A081XJF7_STRTO</name>
<dbReference type="InterPro" id="IPR011055">
    <property type="entry name" value="Dup_hybrid_motif"/>
</dbReference>
<dbReference type="CDD" id="cd12797">
    <property type="entry name" value="M23_peptidase"/>
    <property type="match status" value="1"/>
</dbReference>
<proteinExistence type="predicted"/>
<accession>A0A081XJF7</accession>
<gene>
    <name evidence="3" type="ORF">BU52_29180</name>
</gene>
<dbReference type="Gene3D" id="2.70.70.10">
    <property type="entry name" value="Glucose Permease (Domain IIA)"/>
    <property type="match status" value="1"/>
</dbReference>
<comment type="caution">
    <text evidence="3">The sequence shown here is derived from an EMBL/GenBank/DDBJ whole genome shotgun (WGS) entry which is preliminary data.</text>
</comment>
<evidence type="ECO:0000313" key="4">
    <source>
        <dbReference type="Proteomes" id="UP000028341"/>
    </source>
</evidence>
<dbReference type="AlphaFoldDB" id="A0A081XJF7"/>
<dbReference type="STRING" id="55952.BU52_29180"/>
<keyword evidence="1" id="KW-0175">Coiled coil</keyword>
<dbReference type="EMBL" id="JFCB01000036">
    <property type="protein sequence ID" value="KES03680.1"/>
    <property type="molecule type" value="Genomic_DNA"/>
</dbReference>
<organism evidence="3 4">
    <name type="scientific">Streptomyces toyocaensis</name>
    <dbReference type="NCBI Taxonomy" id="55952"/>
    <lineage>
        <taxon>Bacteria</taxon>
        <taxon>Bacillati</taxon>
        <taxon>Actinomycetota</taxon>
        <taxon>Actinomycetes</taxon>
        <taxon>Kitasatosporales</taxon>
        <taxon>Streptomycetaceae</taxon>
        <taxon>Streptomyces</taxon>
    </lineage>
</organism>
<dbReference type="OrthoDB" id="5244067at2"/>
<dbReference type="InterPro" id="IPR016047">
    <property type="entry name" value="M23ase_b-sheet_dom"/>
</dbReference>
<dbReference type="InterPro" id="IPR050570">
    <property type="entry name" value="Cell_wall_metabolism_enzyme"/>
</dbReference>
<dbReference type="SUPFAM" id="SSF51261">
    <property type="entry name" value="Duplicated hybrid motif"/>
    <property type="match status" value="1"/>
</dbReference>
<dbReference type="Pfam" id="PF01551">
    <property type="entry name" value="Peptidase_M23"/>
    <property type="match status" value="1"/>
</dbReference>
<dbReference type="PANTHER" id="PTHR21666:SF270">
    <property type="entry name" value="MUREIN HYDROLASE ACTIVATOR ENVC"/>
    <property type="match status" value="1"/>
</dbReference>
<dbReference type="PANTHER" id="PTHR21666">
    <property type="entry name" value="PEPTIDASE-RELATED"/>
    <property type="match status" value="1"/>
</dbReference>
<evidence type="ECO:0000256" key="1">
    <source>
        <dbReference type="SAM" id="Coils"/>
    </source>
</evidence>
<evidence type="ECO:0000259" key="2">
    <source>
        <dbReference type="Pfam" id="PF01551"/>
    </source>
</evidence>
<feature type="coiled-coil region" evidence="1">
    <location>
        <begin position="57"/>
        <end position="84"/>
    </location>
</feature>
<dbReference type="RefSeq" id="WP_037939826.1">
    <property type="nucleotide sequence ID" value="NZ_JFCB01000036.1"/>
</dbReference>
<dbReference type="eggNOG" id="COG0739">
    <property type="taxonomic scope" value="Bacteria"/>
</dbReference>
<feature type="domain" description="M23ase beta-sheet core" evidence="2">
    <location>
        <begin position="132"/>
        <end position="234"/>
    </location>
</feature>
<protein>
    <submittedName>
        <fullName evidence="3">Peptidase</fullName>
    </submittedName>
</protein>
<dbReference type="GO" id="GO:0004222">
    <property type="term" value="F:metalloendopeptidase activity"/>
    <property type="evidence" value="ECO:0007669"/>
    <property type="project" value="TreeGrafter"/>
</dbReference>
<dbReference type="FunFam" id="2.70.70.10:FF:000013">
    <property type="entry name" value="Peptidase family M23"/>
    <property type="match status" value="1"/>
</dbReference>
<evidence type="ECO:0000313" key="3">
    <source>
        <dbReference type="EMBL" id="KES03680.1"/>
    </source>
</evidence>
<keyword evidence="4" id="KW-1185">Reference proteome</keyword>
<reference evidence="3 4" key="1">
    <citation type="submission" date="2014-02" db="EMBL/GenBank/DDBJ databases">
        <title>The genome announcement of Streptomyces toyocaensis NRRL15009.</title>
        <authorList>
            <person name="Hong H.-J."/>
            <person name="Kwun M.J."/>
        </authorList>
    </citation>
    <scope>NUCLEOTIDE SEQUENCE [LARGE SCALE GENOMIC DNA]</scope>
    <source>
        <strain evidence="3 4">NRRL 15009</strain>
    </source>
</reference>
<dbReference type="Proteomes" id="UP000028341">
    <property type="component" value="Unassembled WGS sequence"/>
</dbReference>
<sequence>MSQRVTSRSSRTSLIRTRAAVLAAGLGASVALGAGVAVAVDTTAASGAAGAVQAQVAAQAEAAKAQAAAQADAAQAKAAKAAEATEAKKAAAAKAVQAKQSAAKKQASWVSPVKSYKLSASFAQNGGMWASKHSGQDYAVPTGTPVLATHGGTVVKAGGNGAGDGPAYGNAVVIKHGNKTYSQYAHLSSVNVKAGQIVKTGQKIALSGNTGNSSGPHLHFEIRTSPNYGTAVDPAQFLRANGVTL</sequence>